<organism evidence="9 10">
    <name type="scientific">Macleaya cordata</name>
    <name type="common">Five-seeded plume-poppy</name>
    <name type="synonym">Bocconia cordata</name>
    <dbReference type="NCBI Taxonomy" id="56857"/>
    <lineage>
        <taxon>Eukaryota</taxon>
        <taxon>Viridiplantae</taxon>
        <taxon>Streptophyta</taxon>
        <taxon>Embryophyta</taxon>
        <taxon>Tracheophyta</taxon>
        <taxon>Spermatophyta</taxon>
        <taxon>Magnoliopsida</taxon>
        <taxon>Ranunculales</taxon>
        <taxon>Papaveraceae</taxon>
        <taxon>Papaveroideae</taxon>
        <taxon>Macleaya</taxon>
    </lineage>
</organism>
<dbReference type="GO" id="GO:0046983">
    <property type="term" value="F:protein dimerization activity"/>
    <property type="evidence" value="ECO:0007669"/>
    <property type="project" value="InterPro"/>
</dbReference>
<dbReference type="InterPro" id="IPR001077">
    <property type="entry name" value="COMT_C"/>
</dbReference>
<dbReference type="InterPro" id="IPR012967">
    <property type="entry name" value="COMT_dimerisation"/>
</dbReference>
<keyword evidence="10" id="KW-1185">Reference proteome</keyword>
<dbReference type="FunFam" id="1.10.10.10:FF:000213">
    <property type="entry name" value="Coniferyl alcohol 9-O-methyltransferase"/>
    <property type="match status" value="1"/>
</dbReference>
<dbReference type="EMBL" id="MVGT01004291">
    <property type="protein sequence ID" value="OVA00532.1"/>
    <property type="molecule type" value="Genomic_DNA"/>
</dbReference>
<dbReference type="PIRSF" id="PIRSF005739">
    <property type="entry name" value="O-mtase"/>
    <property type="match status" value="1"/>
</dbReference>
<protein>
    <submittedName>
        <fullName evidence="9">O-methyltransferase</fullName>
    </submittedName>
</protein>
<dbReference type="OMA" id="GMACTAK"/>
<dbReference type="PROSITE" id="PS51683">
    <property type="entry name" value="SAM_OMT_II"/>
    <property type="match status" value="1"/>
</dbReference>
<sequence length="367" mass="40523">MEKVDGKRREEQEERLQGQADIWSHMFAFADSMALKCAVELGIPDIINSHGRPITISEITDAIITVSPVPSSSPDTNCLSRVMRLLVRKRIFSVQIHPESGQTLYGLTPSSKWLLKDSEFSLAPMVLAELHPWLISPWNYLSKCVQEGGIAFEKAHGSEIWDFALANQDFNKLFNGGMACTAKIVVNAILVNYKEGFDGVGSIVDVGGGTGMMIGEIVKAHPRIQGINFDLPHVVATAPECEGVAHVGGDMFVDIPHADAVIMKWIMHDWSDKDCVRILKNCRKAIPKETGKVIIFDCVLPPDGPDDKGGLFDNTRLVFDLLMIAHSSGGKERTEVEWKRLLKDGGFPSYKIIQIPALLSIIEAYPE</sequence>
<dbReference type="SUPFAM" id="SSF46785">
    <property type="entry name" value="Winged helix' DNA-binding domain"/>
    <property type="match status" value="1"/>
</dbReference>
<dbReference type="Pfam" id="PF08100">
    <property type="entry name" value="Dimerisation"/>
    <property type="match status" value="1"/>
</dbReference>
<evidence type="ECO:0000256" key="2">
    <source>
        <dbReference type="ARBA" id="ARBA00022603"/>
    </source>
</evidence>
<dbReference type="FunCoup" id="A0A200PQP6">
    <property type="interactions" value="516"/>
</dbReference>
<dbReference type="PANTHER" id="PTHR11746">
    <property type="entry name" value="O-METHYLTRANSFERASE"/>
    <property type="match status" value="1"/>
</dbReference>
<evidence type="ECO:0000259" key="8">
    <source>
        <dbReference type="Pfam" id="PF08100"/>
    </source>
</evidence>
<dbReference type="SUPFAM" id="SSF53335">
    <property type="entry name" value="S-adenosyl-L-methionine-dependent methyltransferases"/>
    <property type="match status" value="1"/>
</dbReference>
<proteinExistence type="inferred from homology"/>
<evidence type="ECO:0000313" key="10">
    <source>
        <dbReference type="Proteomes" id="UP000195402"/>
    </source>
</evidence>
<dbReference type="OrthoDB" id="1606438at2759"/>
<dbReference type="Pfam" id="PF00891">
    <property type="entry name" value="Methyltransf_2"/>
    <property type="match status" value="1"/>
</dbReference>
<dbReference type="InParanoid" id="A0A200PQP6"/>
<gene>
    <name evidence="9" type="ORF">BVC80_9087g12</name>
</gene>
<evidence type="ECO:0000256" key="6">
    <source>
        <dbReference type="PIRSR" id="PIRSR005739-1"/>
    </source>
</evidence>
<reference evidence="9 10" key="1">
    <citation type="journal article" date="2017" name="Mol. Plant">
        <title>The Genome of Medicinal Plant Macleaya cordata Provides New Insights into Benzylisoquinoline Alkaloids Metabolism.</title>
        <authorList>
            <person name="Liu X."/>
            <person name="Liu Y."/>
            <person name="Huang P."/>
            <person name="Ma Y."/>
            <person name="Qing Z."/>
            <person name="Tang Q."/>
            <person name="Cao H."/>
            <person name="Cheng P."/>
            <person name="Zheng Y."/>
            <person name="Yuan Z."/>
            <person name="Zhou Y."/>
            <person name="Liu J."/>
            <person name="Tang Z."/>
            <person name="Zhuo Y."/>
            <person name="Zhang Y."/>
            <person name="Yu L."/>
            <person name="Huang J."/>
            <person name="Yang P."/>
            <person name="Peng Q."/>
            <person name="Zhang J."/>
            <person name="Jiang W."/>
            <person name="Zhang Z."/>
            <person name="Lin K."/>
            <person name="Ro D.K."/>
            <person name="Chen X."/>
            <person name="Xiong X."/>
            <person name="Shang Y."/>
            <person name="Huang S."/>
            <person name="Zeng J."/>
        </authorList>
    </citation>
    <scope>NUCLEOTIDE SEQUENCE [LARGE SCALE GENOMIC DNA]</scope>
    <source>
        <strain evidence="10">cv. BLH2017</strain>
        <tissue evidence="9">Root</tissue>
    </source>
</reference>
<comment type="caution">
    <text evidence="9">The sequence shown here is derived from an EMBL/GenBank/DDBJ whole genome shotgun (WGS) entry which is preliminary data.</text>
</comment>
<name>A0A200PQP6_MACCD</name>
<dbReference type="InterPro" id="IPR029063">
    <property type="entry name" value="SAM-dependent_MTases_sf"/>
</dbReference>
<keyword evidence="1" id="KW-0017">Alkaloid metabolism</keyword>
<dbReference type="Gene3D" id="1.10.10.10">
    <property type="entry name" value="Winged helix-like DNA-binding domain superfamily/Winged helix DNA-binding domain"/>
    <property type="match status" value="1"/>
</dbReference>
<dbReference type="InterPro" id="IPR016461">
    <property type="entry name" value="COMT-like"/>
</dbReference>
<dbReference type="InterPro" id="IPR036390">
    <property type="entry name" value="WH_DNA-bd_sf"/>
</dbReference>
<keyword evidence="4" id="KW-0949">S-adenosyl-L-methionine</keyword>
<evidence type="ECO:0000256" key="3">
    <source>
        <dbReference type="ARBA" id="ARBA00022679"/>
    </source>
</evidence>
<evidence type="ECO:0000259" key="7">
    <source>
        <dbReference type="Pfam" id="PF00891"/>
    </source>
</evidence>
<dbReference type="FunFam" id="3.40.50.150:FF:000294">
    <property type="entry name" value="O-methyltransferase family protein"/>
    <property type="match status" value="1"/>
</dbReference>
<evidence type="ECO:0000256" key="5">
    <source>
        <dbReference type="ARBA" id="ARBA00038277"/>
    </source>
</evidence>
<dbReference type="GO" id="GO:0009820">
    <property type="term" value="P:alkaloid metabolic process"/>
    <property type="evidence" value="ECO:0007669"/>
    <property type="project" value="UniProtKB-KW"/>
</dbReference>
<evidence type="ECO:0000256" key="1">
    <source>
        <dbReference type="ARBA" id="ARBA00022589"/>
    </source>
</evidence>
<feature type="domain" description="O-methyltransferase C-terminal" evidence="7">
    <location>
        <begin position="138"/>
        <end position="347"/>
    </location>
</feature>
<dbReference type="STRING" id="56857.A0A200PQP6"/>
<dbReference type="GO" id="GO:0032259">
    <property type="term" value="P:methylation"/>
    <property type="evidence" value="ECO:0007669"/>
    <property type="project" value="UniProtKB-KW"/>
</dbReference>
<dbReference type="Gene3D" id="3.40.50.150">
    <property type="entry name" value="Vaccinia Virus protein VP39"/>
    <property type="match status" value="1"/>
</dbReference>
<dbReference type="InterPro" id="IPR036388">
    <property type="entry name" value="WH-like_DNA-bd_sf"/>
</dbReference>
<evidence type="ECO:0000256" key="4">
    <source>
        <dbReference type="ARBA" id="ARBA00022691"/>
    </source>
</evidence>
<feature type="domain" description="O-methyltransferase dimerisation" evidence="8">
    <location>
        <begin position="23"/>
        <end position="117"/>
    </location>
</feature>
<keyword evidence="3 9" id="KW-0808">Transferase</keyword>
<keyword evidence="2 9" id="KW-0489">Methyltransferase</keyword>
<dbReference type="Proteomes" id="UP000195402">
    <property type="component" value="Unassembled WGS sequence"/>
</dbReference>
<dbReference type="AlphaFoldDB" id="A0A200PQP6"/>
<dbReference type="GO" id="GO:0008171">
    <property type="term" value="F:O-methyltransferase activity"/>
    <property type="evidence" value="ECO:0007669"/>
    <property type="project" value="InterPro"/>
</dbReference>
<comment type="similarity">
    <text evidence="5">Belongs to the class I-like SAM-binding methyltransferase superfamily. Cation-independent O-methyltransferase family.</text>
</comment>
<feature type="active site" description="Proton acceptor" evidence="6">
    <location>
        <position position="268"/>
    </location>
</feature>
<evidence type="ECO:0000313" key="9">
    <source>
        <dbReference type="EMBL" id="OVA00532.1"/>
    </source>
</evidence>
<accession>A0A200PQP6</accession>